<feature type="transmembrane region" description="Helical" evidence="6">
    <location>
        <begin position="469"/>
        <end position="489"/>
    </location>
</feature>
<dbReference type="OrthoDB" id="9780088at2"/>
<feature type="transmembrane region" description="Helical" evidence="6">
    <location>
        <begin position="77"/>
        <end position="98"/>
    </location>
</feature>
<name>A0A430B894_9ENTE</name>
<dbReference type="InterPro" id="IPR001248">
    <property type="entry name" value="Pur-cyt_permease"/>
</dbReference>
<protein>
    <submittedName>
        <fullName evidence="7">Allantoin permease</fullName>
    </submittedName>
</protein>
<dbReference type="Gene3D" id="1.10.4160.10">
    <property type="entry name" value="Hydantoin permease"/>
    <property type="match status" value="1"/>
</dbReference>
<dbReference type="Pfam" id="PF02133">
    <property type="entry name" value="Transp_cyt_pur"/>
    <property type="match status" value="1"/>
</dbReference>
<keyword evidence="5 6" id="KW-0472">Membrane</keyword>
<dbReference type="PANTHER" id="PTHR30618">
    <property type="entry name" value="NCS1 FAMILY PURINE/PYRIMIDINE TRANSPORTER"/>
    <property type="match status" value="1"/>
</dbReference>
<sequence length="500" mass="54723">MTIKQKDDFSLKQEVKLSEKEIISFKKRGYNDDLLPKTKEKRHMSTMNYFTLWMGSVHNIPNYTAVGGFLYLGLSPLGVMSALVISSMAVAALLVLNGKAGSTYGIPFSMHLRATYGDVGAKLPGFLRGVVVAIAWFGLQNYTASLALLILIGKIWPDFLLLGSGFSFFGLSFPGLISFTVFWFINLLIGLGGGKALNKFTAILNPLIYVVFIGMAIWAIRVSGGIMSILNFTPEITQSTSSSKILTYLIIINAVLAVWAGPGASVSDFTQNAVSTKSQRIGQSASLVVGYTIFAFSSISILIGGSIYYGVDEWNVLNIVNKWDHFPAMLLSIIVLLMTTISTNATGNIVPAAYQLSALFPKQINYKKGVVIASVISFLMMPWKLMDNSESIFNFLNMIGATLGPVAGVMLAHYFFILKEKINLDELYMDQTKNNQGNSYKGINKEAYIATITALLISLLGQVNDSFSLISKLSFLIGFVMSFSIYLVLKKKTGHKKGKI</sequence>
<feature type="transmembrane region" description="Helical" evidence="6">
    <location>
        <begin position="159"/>
        <end position="185"/>
    </location>
</feature>
<reference evidence="7 8" key="1">
    <citation type="submission" date="2017-05" db="EMBL/GenBank/DDBJ databases">
        <title>Vagococcus spp. assemblies.</title>
        <authorList>
            <person name="Gulvik C.A."/>
        </authorList>
    </citation>
    <scope>NUCLEOTIDE SEQUENCE [LARGE SCALE GENOMIC DNA]</scope>
    <source>
        <strain evidence="7 8">SS1714</strain>
    </source>
</reference>
<evidence type="ECO:0000313" key="8">
    <source>
        <dbReference type="Proteomes" id="UP000288028"/>
    </source>
</evidence>
<comment type="caution">
    <text evidence="7">The sequence shown here is derived from an EMBL/GenBank/DDBJ whole genome shotgun (WGS) entry which is preliminary data.</text>
</comment>
<feature type="transmembrane region" description="Helical" evidence="6">
    <location>
        <begin position="287"/>
        <end position="309"/>
    </location>
</feature>
<dbReference type="PANTHER" id="PTHR30618:SF0">
    <property type="entry name" value="PURINE-URACIL PERMEASE NCS1"/>
    <property type="match status" value="1"/>
</dbReference>
<feature type="transmembrane region" description="Helical" evidence="6">
    <location>
        <begin position="366"/>
        <end position="383"/>
    </location>
</feature>
<evidence type="ECO:0000256" key="5">
    <source>
        <dbReference type="ARBA" id="ARBA00023136"/>
    </source>
</evidence>
<evidence type="ECO:0000256" key="4">
    <source>
        <dbReference type="ARBA" id="ARBA00022989"/>
    </source>
</evidence>
<dbReference type="GeneID" id="95580436"/>
<accession>A0A430B894</accession>
<keyword evidence="3 6" id="KW-0812">Transmembrane</keyword>
<evidence type="ECO:0000256" key="1">
    <source>
        <dbReference type="ARBA" id="ARBA00004141"/>
    </source>
</evidence>
<comment type="similarity">
    <text evidence="2">Belongs to the purine-cytosine permease (2.A.39) family.</text>
</comment>
<feature type="transmembrane region" description="Helical" evidence="6">
    <location>
        <begin position="329"/>
        <end position="354"/>
    </location>
</feature>
<evidence type="ECO:0000256" key="2">
    <source>
        <dbReference type="ARBA" id="ARBA00008974"/>
    </source>
</evidence>
<dbReference type="GO" id="GO:0005886">
    <property type="term" value="C:plasma membrane"/>
    <property type="evidence" value="ECO:0007669"/>
    <property type="project" value="TreeGrafter"/>
</dbReference>
<organism evidence="7 8">
    <name type="scientific">Vagococcus carniphilus</name>
    <dbReference type="NCBI Taxonomy" id="218144"/>
    <lineage>
        <taxon>Bacteria</taxon>
        <taxon>Bacillati</taxon>
        <taxon>Bacillota</taxon>
        <taxon>Bacilli</taxon>
        <taxon>Lactobacillales</taxon>
        <taxon>Enterococcaceae</taxon>
        <taxon>Vagococcus</taxon>
    </lineage>
</organism>
<evidence type="ECO:0000313" key="7">
    <source>
        <dbReference type="EMBL" id="RSU16467.1"/>
    </source>
</evidence>
<gene>
    <name evidence="7" type="ORF">CBF28_02760</name>
</gene>
<evidence type="ECO:0000256" key="6">
    <source>
        <dbReference type="SAM" id="Phobius"/>
    </source>
</evidence>
<feature type="transmembrane region" description="Helical" evidence="6">
    <location>
        <begin position="245"/>
        <end position="266"/>
    </location>
</feature>
<keyword evidence="4 6" id="KW-1133">Transmembrane helix</keyword>
<dbReference type="RefSeq" id="WP_126791688.1">
    <property type="nucleotide sequence ID" value="NZ_CP060720.1"/>
</dbReference>
<feature type="transmembrane region" description="Helical" evidence="6">
    <location>
        <begin position="49"/>
        <end position="71"/>
    </location>
</feature>
<dbReference type="GO" id="GO:0015205">
    <property type="term" value="F:nucleobase transmembrane transporter activity"/>
    <property type="evidence" value="ECO:0007669"/>
    <property type="project" value="TreeGrafter"/>
</dbReference>
<comment type="subcellular location">
    <subcellularLocation>
        <location evidence="1">Membrane</location>
        <topology evidence="1">Multi-pass membrane protein</topology>
    </subcellularLocation>
</comment>
<evidence type="ECO:0000256" key="3">
    <source>
        <dbReference type="ARBA" id="ARBA00022692"/>
    </source>
</evidence>
<dbReference type="Proteomes" id="UP000288028">
    <property type="component" value="Unassembled WGS sequence"/>
</dbReference>
<dbReference type="InterPro" id="IPR045225">
    <property type="entry name" value="Uracil/uridine/allantoin_perm"/>
</dbReference>
<dbReference type="NCBIfam" id="NF008476">
    <property type="entry name" value="PRK11375.1"/>
    <property type="match status" value="1"/>
</dbReference>
<keyword evidence="8" id="KW-1185">Reference proteome</keyword>
<dbReference type="AlphaFoldDB" id="A0A430B894"/>
<proteinExistence type="inferred from homology"/>
<feature type="transmembrane region" description="Helical" evidence="6">
    <location>
        <begin position="395"/>
        <end position="417"/>
    </location>
</feature>
<feature type="transmembrane region" description="Helical" evidence="6">
    <location>
        <begin position="206"/>
        <end position="233"/>
    </location>
</feature>
<dbReference type="EMBL" id="NGKB01000002">
    <property type="protein sequence ID" value="RSU16467.1"/>
    <property type="molecule type" value="Genomic_DNA"/>
</dbReference>
<feature type="transmembrane region" description="Helical" evidence="6">
    <location>
        <begin position="447"/>
        <end position="463"/>
    </location>
</feature>